<sequence length="104" mass="11583">MPQYMIVNARGHEDMEKRVNKYLEKGWQLQGGISVTLHHSHTTTMQINERGIQETLTGPGTGKLQATGAFLYTQAVFWPDDSPPPQDPGGNAQGGGRRKTRRNH</sequence>
<dbReference type="EMBL" id="MN739113">
    <property type="protein sequence ID" value="QHS89552.1"/>
    <property type="molecule type" value="Genomic_DNA"/>
</dbReference>
<protein>
    <recommendedName>
        <fullName evidence="2">DUF1737 domain-containing protein</fullName>
    </recommendedName>
</protein>
<evidence type="ECO:0000313" key="3">
    <source>
        <dbReference type="EMBL" id="QHS89552.1"/>
    </source>
</evidence>
<name>A0A6C0BC29_9ZZZZ</name>
<dbReference type="InterPro" id="IPR013619">
    <property type="entry name" value="DUF1737"/>
</dbReference>
<dbReference type="AlphaFoldDB" id="A0A6C0BC29"/>
<dbReference type="Pfam" id="PF08410">
    <property type="entry name" value="DUF1737"/>
    <property type="match status" value="1"/>
</dbReference>
<proteinExistence type="predicted"/>
<accession>A0A6C0BC29</accession>
<reference evidence="3" key="1">
    <citation type="journal article" date="2020" name="Nature">
        <title>Giant virus diversity and host interactions through global metagenomics.</title>
        <authorList>
            <person name="Schulz F."/>
            <person name="Roux S."/>
            <person name="Paez-Espino D."/>
            <person name="Jungbluth S."/>
            <person name="Walsh D.A."/>
            <person name="Denef V.J."/>
            <person name="McMahon K.D."/>
            <person name="Konstantinidis K.T."/>
            <person name="Eloe-Fadrosh E.A."/>
            <person name="Kyrpides N.C."/>
            <person name="Woyke T."/>
        </authorList>
    </citation>
    <scope>NUCLEOTIDE SEQUENCE</scope>
    <source>
        <strain evidence="3">GVMAG-M-3300010158-60</strain>
    </source>
</reference>
<feature type="region of interest" description="Disordered" evidence="1">
    <location>
        <begin position="77"/>
        <end position="104"/>
    </location>
</feature>
<evidence type="ECO:0000259" key="2">
    <source>
        <dbReference type="Pfam" id="PF08410"/>
    </source>
</evidence>
<feature type="domain" description="DUF1737" evidence="2">
    <location>
        <begin position="3"/>
        <end position="46"/>
    </location>
</feature>
<evidence type="ECO:0000256" key="1">
    <source>
        <dbReference type="SAM" id="MobiDB-lite"/>
    </source>
</evidence>
<organism evidence="3">
    <name type="scientific">viral metagenome</name>
    <dbReference type="NCBI Taxonomy" id="1070528"/>
    <lineage>
        <taxon>unclassified sequences</taxon>
        <taxon>metagenomes</taxon>
        <taxon>organismal metagenomes</taxon>
    </lineage>
</organism>